<dbReference type="EMBL" id="PVWP01000011">
    <property type="protein sequence ID" value="PSB36236.1"/>
    <property type="molecule type" value="Genomic_DNA"/>
</dbReference>
<dbReference type="Proteomes" id="UP000238218">
    <property type="component" value="Unassembled WGS sequence"/>
</dbReference>
<feature type="transmembrane region" description="Helical" evidence="2">
    <location>
        <begin position="222"/>
        <end position="243"/>
    </location>
</feature>
<gene>
    <name evidence="4" type="ORF">C7B81_14705</name>
</gene>
<evidence type="ECO:0000313" key="4">
    <source>
        <dbReference type="EMBL" id="PSB36236.1"/>
    </source>
</evidence>
<feature type="transmembrane region" description="Helical" evidence="2">
    <location>
        <begin position="84"/>
        <end position="104"/>
    </location>
</feature>
<feature type="transmembrane region" description="Helical" evidence="2">
    <location>
        <begin position="187"/>
        <end position="210"/>
    </location>
</feature>
<reference evidence="4 5" key="1">
    <citation type="submission" date="2018-03" db="EMBL/GenBank/DDBJ databases">
        <title>The ancient ancestry and fast evolution of plastids.</title>
        <authorList>
            <person name="Moore K.R."/>
            <person name="Magnabosco C."/>
            <person name="Momper L."/>
            <person name="Gold D.A."/>
            <person name="Bosak T."/>
            <person name="Fournier G.P."/>
        </authorList>
    </citation>
    <scope>NUCLEOTIDE SEQUENCE [LARGE SCALE GENOMIC DNA]</scope>
    <source>
        <strain evidence="4 5">CCALA 015</strain>
    </source>
</reference>
<feature type="transmembrane region" description="Helical" evidence="2">
    <location>
        <begin position="57"/>
        <end position="78"/>
    </location>
</feature>
<dbReference type="InterPro" id="IPR037185">
    <property type="entry name" value="EmrE-like"/>
</dbReference>
<proteinExistence type="inferred from homology"/>
<keyword evidence="2" id="KW-0472">Membrane</keyword>
<protein>
    <submittedName>
        <fullName evidence="4">EamA family transporter</fullName>
    </submittedName>
</protein>
<feature type="transmembrane region" description="Helical" evidence="2">
    <location>
        <begin position="255"/>
        <end position="274"/>
    </location>
</feature>
<comment type="similarity">
    <text evidence="1">Belongs to the EamA transporter family.</text>
</comment>
<evidence type="ECO:0000313" key="5">
    <source>
        <dbReference type="Proteomes" id="UP000238218"/>
    </source>
</evidence>
<dbReference type="InterPro" id="IPR000620">
    <property type="entry name" value="EamA_dom"/>
</dbReference>
<accession>A0ABX5F4D6</accession>
<feature type="domain" description="EamA" evidence="3">
    <location>
        <begin position="187"/>
        <end position="323"/>
    </location>
</feature>
<keyword evidence="2" id="KW-1133">Transmembrane helix</keyword>
<comment type="caution">
    <text evidence="4">The sequence shown here is derived from an EMBL/GenBank/DDBJ whole genome shotgun (WGS) entry which is preliminary data.</text>
</comment>
<feature type="transmembrane region" description="Helical" evidence="2">
    <location>
        <begin position="310"/>
        <end position="329"/>
    </location>
</feature>
<dbReference type="PANTHER" id="PTHR22911:SF137">
    <property type="entry name" value="SOLUTE CARRIER FAMILY 35 MEMBER G2-RELATED"/>
    <property type="match status" value="1"/>
</dbReference>
<feature type="transmembrane region" description="Helical" evidence="2">
    <location>
        <begin position="280"/>
        <end position="298"/>
    </location>
</feature>
<sequence>MERDQAMIATPPPSRGPLSAAPAAAAPVAAALAAAFCWAFSSLLWRRLPTSLSAARLNLLKNLLAVALLLPLALVLPWQMAPRSLLLLALSGVLGIALGDTLFFAALRRLGTRRTLTIDAGGPAVTSLAGVALLGEVPRPAQWLGIALISLAVLLVVHQRAPRQDGPEGELPAEGDGAGTDAAADGLGVALALGALACGSGGALLARAGLLAGGPAPLQAATLRLAAAALVMLPLLTGLPRAVQGPRPAGRRWPLALAATLLGTSAGIALQQTALAGLPGGLAVALLSTAPVMALPLAALEGDRPGWRGALAAAAALAGVSLVAGLVGLPGA</sequence>
<evidence type="ECO:0000256" key="2">
    <source>
        <dbReference type="SAM" id="Phobius"/>
    </source>
</evidence>
<keyword evidence="5" id="KW-1185">Reference proteome</keyword>
<feature type="domain" description="EamA" evidence="3">
    <location>
        <begin position="29"/>
        <end position="157"/>
    </location>
</feature>
<name>A0ABX5F4D6_9CHRO</name>
<organism evidence="4 5">
    <name type="scientific">Aphanothece cf. minutissima CCALA 015</name>
    <dbReference type="NCBI Taxonomy" id="2107695"/>
    <lineage>
        <taxon>Bacteria</taxon>
        <taxon>Bacillati</taxon>
        <taxon>Cyanobacteriota</taxon>
        <taxon>Cyanophyceae</taxon>
        <taxon>Oscillatoriophycideae</taxon>
        <taxon>Chroococcales</taxon>
        <taxon>Aphanothecaceae</taxon>
        <taxon>Aphanothece</taxon>
    </lineage>
</organism>
<dbReference type="PANTHER" id="PTHR22911">
    <property type="entry name" value="ACYL-MALONYL CONDENSING ENZYME-RELATED"/>
    <property type="match status" value="1"/>
</dbReference>
<dbReference type="Pfam" id="PF00892">
    <property type="entry name" value="EamA"/>
    <property type="match status" value="2"/>
</dbReference>
<dbReference type="SUPFAM" id="SSF103481">
    <property type="entry name" value="Multidrug resistance efflux transporter EmrE"/>
    <property type="match status" value="2"/>
</dbReference>
<evidence type="ECO:0000256" key="1">
    <source>
        <dbReference type="ARBA" id="ARBA00007362"/>
    </source>
</evidence>
<evidence type="ECO:0000259" key="3">
    <source>
        <dbReference type="Pfam" id="PF00892"/>
    </source>
</evidence>
<dbReference type="Gene3D" id="1.10.3730.20">
    <property type="match status" value="1"/>
</dbReference>
<keyword evidence="2" id="KW-0812">Transmembrane</keyword>
<feature type="transmembrane region" description="Helical" evidence="2">
    <location>
        <begin position="20"/>
        <end position="45"/>
    </location>
</feature>